<comment type="caution">
    <text evidence="2">The sequence shown here is derived from an EMBL/GenBank/DDBJ whole genome shotgun (WGS) entry which is preliminary data.</text>
</comment>
<feature type="domain" description="Aminoglycoside phosphotransferase" evidence="1">
    <location>
        <begin position="26"/>
        <end position="229"/>
    </location>
</feature>
<evidence type="ECO:0000313" key="2">
    <source>
        <dbReference type="EMBL" id="MFD1677941.1"/>
    </source>
</evidence>
<name>A0ABW4JPM0_9BACL</name>
<dbReference type="Pfam" id="PF01636">
    <property type="entry name" value="APH"/>
    <property type="match status" value="1"/>
</dbReference>
<sequence length="312" mass="34840">MSMQSPASWHSVADALPMLRDVVSWQPIREWSLSSVHRITLQSGQTAIAKRSSNSLKGELAFYQSVLSPLGVEHPQMYAGTQTDTHYFVLMEDLGEETLEQQPSPQHFIAAAGKLAQIHAAATRGIREYKITNETWEKHYQAGQAFTRDATFLTRYTGLSHSDRSLLQDVANLLPSELESLYSECPVTLVHCDYYAKNLIICGDDIRVIDWTNAYFSPHLGDVYGLCREGSNAGIAKNDIVTAYCRSVGDTLGNKDTLPWRIYLGGVCWSVQAIRWVLTQGVHFIPGSEAWIPDMIQDLQSALADLRECART</sequence>
<dbReference type="Gene3D" id="3.90.1200.10">
    <property type="match status" value="1"/>
</dbReference>
<dbReference type="RefSeq" id="WP_377945875.1">
    <property type="nucleotide sequence ID" value="NZ_JBHUCX010000099.1"/>
</dbReference>
<dbReference type="InterPro" id="IPR002575">
    <property type="entry name" value="Aminoglycoside_PTrfase"/>
</dbReference>
<dbReference type="InterPro" id="IPR011009">
    <property type="entry name" value="Kinase-like_dom_sf"/>
</dbReference>
<protein>
    <submittedName>
        <fullName evidence="2">Phosphotransferase family protein</fullName>
    </submittedName>
</protein>
<evidence type="ECO:0000259" key="1">
    <source>
        <dbReference type="Pfam" id="PF01636"/>
    </source>
</evidence>
<dbReference type="Proteomes" id="UP001597079">
    <property type="component" value="Unassembled WGS sequence"/>
</dbReference>
<reference evidence="3" key="1">
    <citation type="journal article" date="2019" name="Int. J. Syst. Evol. Microbiol.">
        <title>The Global Catalogue of Microorganisms (GCM) 10K type strain sequencing project: providing services to taxonomists for standard genome sequencing and annotation.</title>
        <authorList>
            <consortium name="The Broad Institute Genomics Platform"/>
            <consortium name="The Broad Institute Genome Sequencing Center for Infectious Disease"/>
            <person name="Wu L."/>
            <person name="Ma J."/>
        </authorList>
    </citation>
    <scope>NUCLEOTIDE SEQUENCE [LARGE SCALE GENOMIC DNA]</scope>
    <source>
        <strain evidence="3">CGMCC 1.12286</strain>
    </source>
</reference>
<keyword evidence="3" id="KW-1185">Reference proteome</keyword>
<dbReference type="SUPFAM" id="SSF56112">
    <property type="entry name" value="Protein kinase-like (PK-like)"/>
    <property type="match status" value="1"/>
</dbReference>
<organism evidence="2 3">
    <name type="scientific">Alicyclobacillus fodiniaquatilis</name>
    <dbReference type="NCBI Taxonomy" id="1661150"/>
    <lineage>
        <taxon>Bacteria</taxon>
        <taxon>Bacillati</taxon>
        <taxon>Bacillota</taxon>
        <taxon>Bacilli</taxon>
        <taxon>Bacillales</taxon>
        <taxon>Alicyclobacillaceae</taxon>
        <taxon>Alicyclobacillus</taxon>
    </lineage>
</organism>
<gene>
    <name evidence="2" type="ORF">ACFSB2_25065</name>
</gene>
<dbReference type="EMBL" id="JBHUCX010000099">
    <property type="protein sequence ID" value="MFD1677941.1"/>
    <property type="molecule type" value="Genomic_DNA"/>
</dbReference>
<proteinExistence type="predicted"/>
<evidence type="ECO:0000313" key="3">
    <source>
        <dbReference type="Proteomes" id="UP001597079"/>
    </source>
</evidence>
<accession>A0ABW4JPM0</accession>